<organism evidence="1 2">
    <name type="scientific">Zarea fungicola</name>
    <dbReference type="NCBI Taxonomy" id="93591"/>
    <lineage>
        <taxon>Eukaryota</taxon>
        <taxon>Fungi</taxon>
        <taxon>Dikarya</taxon>
        <taxon>Ascomycota</taxon>
        <taxon>Pezizomycotina</taxon>
        <taxon>Sordariomycetes</taxon>
        <taxon>Hypocreomycetidae</taxon>
        <taxon>Hypocreales</taxon>
        <taxon>Cordycipitaceae</taxon>
        <taxon>Zarea</taxon>
    </lineage>
</organism>
<dbReference type="EMBL" id="JANJQO010000158">
    <property type="protein sequence ID" value="KAJ2981012.1"/>
    <property type="molecule type" value="Genomic_DNA"/>
</dbReference>
<evidence type="ECO:0000313" key="2">
    <source>
        <dbReference type="Proteomes" id="UP001143910"/>
    </source>
</evidence>
<protein>
    <submittedName>
        <fullName evidence="1">Uncharacterized protein</fullName>
    </submittedName>
</protein>
<reference evidence="1" key="1">
    <citation type="submission" date="2022-08" db="EMBL/GenBank/DDBJ databases">
        <title>Genome Sequence of Lecanicillium fungicola.</title>
        <authorList>
            <person name="Buettner E."/>
        </authorList>
    </citation>
    <scope>NUCLEOTIDE SEQUENCE</scope>
    <source>
        <strain evidence="1">Babe33</strain>
    </source>
</reference>
<keyword evidence="2" id="KW-1185">Reference proteome</keyword>
<gene>
    <name evidence="1" type="ORF">NQ176_g2297</name>
</gene>
<comment type="caution">
    <text evidence="1">The sequence shown here is derived from an EMBL/GenBank/DDBJ whole genome shotgun (WGS) entry which is preliminary data.</text>
</comment>
<evidence type="ECO:0000313" key="1">
    <source>
        <dbReference type="EMBL" id="KAJ2981012.1"/>
    </source>
</evidence>
<sequence length="147" mass="16246">MSMSLYRSVTLHPQHKVDLDILDAADVPAHGPGELGVGVPRLAHGEKGRMCDGLGVGRDAVVLEGSEVDNFGLEAAEDGLDLSERRIGRAVLDEHERLVGRVDTGPMERVARDDIDVRGEMLFKGRYFWRLARRLPADDGTHLCRYT</sequence>
<dbReference type="Proteomes" id="UP001143910">
    <property type="component" value="Unassembled WGS sequence"/>
</dbReference>
<accession>A0ACC1NP03</accession>
<name>A0ACC1NP03_9HYPO</name>
<proteinExistence type="predicted"/>